<dbReference type="InterPro" id="IPR040982">
    <property type="entry name" value="DNA_pol3_finger"/>
</dbReference>
<dbReference type="InterPro" id="IPR004013">
    <property type="entry name" value="PHP_dom"/>
</dbReference>
<keyword evidence="7" id="KW-0234">DNA repair</keyword>
<evidence type="ECO:0000256" key="1">
    <source>
        <dbReference type="ARBA" id="ARBA00022490"/>
    </source>
</evidence>
<organism evidence="11 12">
    <name type="scientific">Variovorax boronicumulans</name>
    <dbReference type="NCBI Taxonomy" id="436515"/>
    <lineage>
        <taxon>Bacteria</taxon>
        <taxon>Pseudomonadati</taxon>
        <taxon>Pseudomonadota</taxon>
        <taxon>Betaproteobacteria</taxon>
        <taxon>Burkholderiales</taxon>
        <taxon>Comamonadaceae</taxon>
        <taxon>Variovorax</taxon>
    </lineage>
</organism>
<feature type="domain" description="DNA polymerase III alpha subunit finger" evidence="10">
    <location>
        <begin position="528"/>
        <end position="693"/>
    </location>
</feature>
<keyword evidence="1" id="KW-0963">Cytoplasm</keyword>
<dbReference type="AlphaFoldDB" id="A0AAW8D829"/>
<protein>
    <submittedName>
        <fullName evidence="11">DNA-directed DNA polymerase III PolC</fullName>
    </submittedName>
</protein>
<dbReference type="PANTHER" id="PTHR32294">
    <property type="entry name" value="DNA POLYMERASE III SUBUNIT ALPHA"/>
    <property type="match status" value="1"/>
</dbReference>
<evidence type="ECO:0000256" key="4">
    <source>
        <dbReference type="ARBA" id="ARBA00022705"/>
    </source>
</evidence>
<reference evidence="11" key="1">
    <citation type="submission" date="2023-07" db="EMBL/GenBank/DDBJ databases">
        <title>Sorghum-associated microbial communities from plants grown in Nebraska, USA.</title>
        <authorList>
            <person name="Schachtman D."/>
        </authorList>
    </citation>
    <scope>NUCLEOTIDE SEQUENCE</scope>
    <source>
        <strain evidence="11">DS3754</strain>
    </source>
</reference>
<dbReference type="SUPFAM" id="SSF89550">
    <property type="entry name" value="PHP domain-like"/>
    <property type="match status" value="1"/>
</dbReference>
<evidence type="ECO:0000313" key="12">
    <source>
        <dbReference type="Proteomes" id="UP001242045"/>
    </source>
</evidence>
<keyword evidence="5" id="KW-0227">DNA damage</keyword>
<evidence type="ECO:0000256" key="6">
    <source>
        <dbReference type="ARBA" id="ARBA00022932"/>
    </source>
</evidence>
<dbReference type="PANTHER" id="PTHR32294:SF4">
    <property type="entry name" value="ERROR-PRONE DNA POLYMERASE"/>
    <property type="match status" value="1"/>
</dbReference>
<dbReference type="InterPro" id="IPR004805">
    <property type="entry name" value="DnaE2/DnaE/PolC"/>
</dbReference>
<dbReference type="EMBL" id="JAUSRD010000021">
    <property type="protein sequence ID" value="MDP9896828.1"/>
    <property type="molecule type" value="Genomic_DNA"/>
</dbReference>
<feature type="domain" description="Bacterial DNA polymerase III alpha subunit NTPase" evidence="9">
    <location>
        <begin position="271"/>
        <end position="525"/>
    </location>
</feature>
<evidence type="ECO:0000256" key="3">
    <source>
        <dbReference type="ARBA" id="ARBA00022695"/>
    </source>
</evidence>
<gene>
    <name evidence="11" type="ORF">J2W31_005969</name>
</gene>
<evidence type="ECO:0000256" key="7">
    <source>
        <dbReference type="ARBA" id="ARBA00023204"/>
    </source>
</evidence>
<dbReference type="Pfam" id="PF07733">
    <property type="entry name" value="DNA_pol3_alpha"/>
    <property type="match status" value="1"/>
</dbReference>
<keyword evidence="2" id="KW-0808">Transferase</keyword>
<keyword evidence="4" id="KW-0235">DNA replication</keyword>
<dbReference type="Pfam" id="PF02811">
    <property type="entry name" value="PHP"/>
    <property type="match status" value="1"/>
</dbReference>
<dbReference type="InterPro" id="IPR016195">
    <property type="entry name" value="Pol/histidinol_Pase-like"/>
</dbReference>
<keyword evidence="3" id="KW-0548">Nucleotidyltransferase</keyword>
<dbReference type="InterPro" id="IPR041931">
    <property type="entry name" value="DNA_pol3_alpha_thumb_dom"/>
</dbReference>
<evidence type="ECO:0000256" key="2">
    <source>
        <dbReference type="ARBA" id="ARBA00022679"/>
    </source>
</evidence>
<keyword evidence="6 11" id="KW-0239">DNA-directed DNA polymerase</keyword>
<dbReference type="Pfam" id="PF17657">
    <property type="entry name" value="DNA_pol3_finger"/>
    <property type="match status" value="1"/>
</dbReference>
<name>A0AAW8D829_9BURK</name>
<evidence type="ECO:0000259" key="8">
    <source>
        <dbReference type="Pfam" id="PF02811"/>
    </source>
</evidence>
<dbReference type="GO" id="GO:0006260">
    <property type="term" value="P:DNA replication"/>
    <property type="evidence" value="ECO:0007669"/>
    <property type="project" value="UniProtKB-KW"/>
</dbReference>
<accession>A0AAW8D829</accession>
<dbReference type="Proteomes" id="UP001242045">
    <property type="component" value="Unassembled WGS sequence"/>
</dbReference>
<comment type="caution">
    <text evidence="11">The sequence shown here is derived from an EMBL/GenBank/DDBJ whole genome shotgun (WGS) entry which is preliminary data.</text>
</comment>
<sequence length="701" mass="78892">MGASQPEELVRRAAAKLYTALALTDECSVAGVVRAHLEARECGIHFIVGSEIHFKTAGGVPFARLVLLAQDRRGYGNLSELITLARRRAEKGSYDARIADLEGKTAKAPHLAGLPGCLALLIPEKDATVESIFGQCMWLRTWFPDRAWVAGPRPLEIDDDLRCWTIEEAAARAGLRIVATSSALMHTKMRKALQDTLTAVRIGRPVQTCGYELRSNGEQYLRGRALLAELFPSEWMRETIEVARRCTFSLEELRYEYPEELVPPGETAASHLRKLTYAGAEARFPKGLPAKVRAQIEHELKIIAELQYEAYFLTVEDNVRFARSRNILCQGRGSAANSAVCYCLGVTEVDPARMNVLFERFISVERKEPPDIDIDFEHQRREEVMQYIFRKYGRDRAAITGIVTSYRTKSALRDVGKALGFPIGTVERLAKTAYGNEEQWISDACLQENELDRNAHLVDLWLNLAKTVRGFPRHLSQHTGGFVIARDKLSRLVPVENAAMEDRNVVQWDKDDLDALGLIKVDVLALGMLTAIHRALDFIALKRGAPMRMQDVPAEDPVTYAMIQKADTVGVFQIESRAQMTMLPRLKPERFYDLVIQVAIVRPGPIQGGMVHPYLRRRAGEERIEYPSEDIKIATERTLGIPLFQEQVMQIAMLAADFTACEADHLRRAMGAWRKRGGLEAHQRKLIQRMLAQRPLRAEAV</sequence>
<dbReference type="GO" id="GO:0003887">
    <property type="term" value="F:DNA-directed DNA polymerase activity"/>
    <property type="evidence" value="ECO:0007669"/>
    <property type="project" value="UniProtKB-KW"/>
</dbReference>
<dbReference type="NCBIfam" id="NF004225">
    <property type="entry name" value="PRK05672.1"/>
    <property type="match status" value="1"/>
</dbReference>
<evidence type="ECO:0000313" key="11">
    <source>
        <dbReference type="EMBL" id="MDP9896828.1"/>
    </source>
</evidence>
<dbReference type="Gene3D" id="3.20.20.140">
    <property type="entry name" value="Metal-dependent hydrolases"/>
    <property type="match status" value="1"/>
</dbReference>
<dbReference type="Gene3D" id="1.10.10.1600">
    <property type="entry name" value="Bacterial DNA polymerase III alpha subunit, thumb domain"/>
    <property type="match status" value="1"/>
</dbReference>
<dbReference type="GO" id="GO:0008408">
    <property type="term" value="F:3'-5' exonuclease activity"/>
    <property type="evidence" value="ECO:0007669"/>
    <property type="project" value="InterPro"/>
</dbReference>
<evidence type="ECO:0000259" key="10">
    <source>
        <dbReference type="Pfam" id="PF17657"/>
    </source>
</evidence>
<dbReference type="InterPro" id="IPR011708">
    <property type="entry name" value="DNA_pol3_alpha_NTPase_dom"/>
</dbReference>
<feature type="domain" description="PHP" evidence="8">
    <location>
        <begin position="2"/>
        <end position="89"/>
    </location>
</feature>
<dbReference type="CDD" id="cd07434">
    <property type="entry name" value="PHP_PolIIIA_DnaE2"/>
    <property type="match status" value="1"/>
</dbReference>
<evidence type="ECO:0000256" key="5">
    <source>
        <dbReference type="ARBA" id="ARBA00022763"/>
    </source>
</evidence>
<dbReference type="GO" id="GO:0006281">
    <property type="term" value="P:DNA repair"/>
    <property type="evidence" value="ECO:0007669"/>
    <property type="project" value="UniProtKB-KW"/>
</dbReference>
<evidence type="ECO:0000259" key="9">
    <source>
        <dbReference type="Pfam" id="PF07733"/>
    </source>
</evidence>
<proteinExistence type="predicted"/>